<accession>A0ABD0K1C5</accession>
<gene>
    <name evidence="1" type="ORF">BaRGS_00027465</name>
</gene>
<evidence type="ECO:0000313" key="2">
    <source>
        <dbReference type="Proteomes" id="UP001519460"/>
    </source>
</evidence>
<name>A0ABD0K1C5_9CAEN</name>
<reference evidence="1 2" key="1">
    <citation type="journal article" date="2023" name="Sci. Data">
        <title>Genome assembly of the Korean intertidal mud-creeper Batillaria attramentaria.</title>
        <authorList>
            <person name="Patra A.K."/>
            <person name="Ho P.T."/>
            <person name="Jun S."/>
            <person name="Lee S.J."/>
            <person name="Kim Y."/>
            <person name="Won Y.J."/>
        </authorList>
    </citation>
    <scope>NUCLEOTIDE SEQUENCE [LARGE SCALE GENOMIC DNA]</scope>
    <source>
        <strain evidence="1">Wonlab-2016</strain>
    </source>
</reference>
<sequence length="81" mass="8224">MAIAAVLQVILACLEHECTRRADDVVAAAGGSLALSSVSDEAGEVDVLTATSLAGVRELVTAFCADMLGGAWPEGKVKHQG</sequence>
<dbReference type="AlphaFoldDB" id="A0ABD0K1C5"/>
<organism evidence="1 2">
    <name type="scientific">Batillaria attramentaria</name>
    <dbReference type="NCBI Taxonomy" id="370345"/>
    <lineage>
        <taxon>Eukaryota</taxon>
        <taxon>Metazoa</taxon>
        <taxon>Spiralia</taxon>
        <taxon>Lophotrochozoa</taxon>
        <taxon>Mollusca</taxon>
        <taxon>Gastropoda</taxon>
        <taxon>Caenogastropoda</taxon>
        <taxon>Sorbeoconcha</taxon>
        <taxon>Cerithioidea</taxon>
        <taxon>Batillariidae</taxon>
        <taxon>Batillaria</taxon>
    </lineage>
</organism>
<comment type="caution">
    <text evidence="1">The sequence shown here is derived from an EMBL/GenBank/DDBJ whole genome shotgun (WGS) entry which is preliminary data.</text>
</comment>
<dbReference type="Proteomes" id="UP001519460">
    <property type="component" value="Unassembled WGS sequence"/>
</dbReference>
<proteinExistence type="predicted"/>
<dbReference type="EMBL" id="JACVVK020000265">
    <property type="protein sequence ID" value="KAK7481205.1"/>
    <property type="molecule type" value="Genomic_DNA"/>
</dbReference>
<protein>
    <submittedName>
        <fullName evidence="1">Uncharacterized protein</fullName>
    </submittedName>
</protein>
<evidence type="ECO:0000313" key="1">
    <source>
        <dbReference type="EMBL" id="KAK7481205.1"/>
    </source>
</evidence>
<keyword evidence="2" id="KW-1185">Reference proteome</keyword>